<dbReference type="FunFam" id="3.40.1190.20:FF:000003">
    <property type="entry name" value="Phosphomethylpyrimidine kinase ThiD"/>
    <property type="match status" value="1"/>
</dbReference>
<dbReference type="GO" id="GO:0008972">
    <property type="term" value="F:phosphomethylpyrimidine kinase activity"/>
    <property type="evidence" value="ECO:0007669"/>
    <property type="project" value="InterPro"/>
</dbReference>
<dbReference type="GO" id="GO:0005829">
    <property type="term" value="C:cytosol"/>
    <property type="evidence" value="ECO:0007669"/>
    <property type="project" value="TreeGrafter"/>
</dbReference>
<dbReference type="EC" id="2.7.1.35" evidence="2"/>
<evidence type="ECO:0000256" key="5">
    <source>
        <dbReference type="ARBA" id="ARBA00022741"/>
    </source>
</evidence>
<evidence type="ECO:0000256" key="2">
    <source>
        <dbReference type="ARBA" id="ARBA00012104"/>
    </source>
</evidence>
<evidence type="ECO:0000256" key="7">
    <source>
        <dbReference type="ARBA" id="ARBA00022840"/>
    </source>
</evidence>
<sequence length="272" mass="29182">MRKVLSIAGSSSMGGAGIQADLKTFQELEVYGMAAITAIVTISDQKGRHIFPQSLESLEAQVLTASERSDLDAIKTGMIYSEEQVQYVVDVTINQSIPRVIVDPVIVTKSGAEIVEKEAIHKLKNNLLPLATIVTPNTPEAEKLSGLSRVDSVEKMKEAANIIHSFGPKYVIVKGGRLTSKQAVDVLFDGKQYTLLATERIPTDTNGAGCTFSAAIAAELSKGHSVFNSVKTAKEYITGAIAQSITFKGASSRINHTAHRESAKPQVLVTLE</sequence>
<dbReference type="CDD" id="cd01169">
    <property type="entry name" value="HMPP_kinase"/>
    <property type="match status" value="1"/>
</dbReference>
<keyword evidence="5" id="KW-0547">Nucleotide-binding</keyword>
<dbReference type="AlphaFoldDB" id="A0A1I2DTG7"/>
<dbReference type="Pfam" id="PF08543">
    <property type="entry name" value="Phos_pyr_kin"/>
    <property type="match status" value="1"/>
</dbReference>
<accession>A0A1I2DTG7</accession>
<dbReference type="SUPFAM" id="SSF53613">
    <property type="entry name" value="Ribokinase-like"/>
    <property type="match status" value="1"/>
</dbReference>
<evidence type="ECO:0000256" key="10">
    <source>
        <dbReference type="ARBA" id="ARBA00042348"/>
    </source>
</evidence>
<comment type="catalytic activity">
    <reaction evidence="13">
        <text>pyridoxal + ATP = pyridoxal 5'-phosphate + ADP + H(+)</text>
        <dbReference type="Rhea" id="RHEA:10224"/>
        <dbReference type="ChEBI" id="CHEBI:15378"/>
        <dbReference type="ChEBI" id="CHEBI:17310"/>
        <dbReference type="ChEBI" id="CHEBI:30616"/>
        <dbReference type="ChEBI" id="CHEBI:456216"/>
        <dbReference type="ChEBI" id="CHEBI:597326"/>
        <dbReference type="EC" id="2.7.1.35"/>
    </reaction>
</comment>
<organism evidence="15 16">
    <name type="scientific">Alteribacillus iranensis</name>
    <dbReference type="NCBI Taxonomy" id="930128"/>
    <lineage>
        <taxon>Bacteria</taxon>
        <taxon>Bacillati</taxon>
        <taxon>Bacillota</taxon>
        <taxon>Bacilli</taxon>
        <taxon>Bacillales</taxon>
        <taxon>Bacillaceae</taxon>
        <taxon>Alteribacillus</taxon>
    </lineage>
</organism>
<dbReference type="RefSeq" id="WP_245757881.1">
    <property type="nucleotide sequence ID" value="NZ_FONT01000004.1"/>
</dbReference>
<evidence type="ECO:0000256" key="4">
    <source>
        <dbReference type="ARBA" id="ARBA00022723"/>
    </source>
</evidence>
<dbReference type="GO" id="GO:0005524">
    <property type="term" value="F:ATP binding"/>
    <property type="evidence" value="ECO:0007669"/>
    <property type="project" value="UniProtKB-KW"/>
</dbReference>
<dbReference type="GO" id="GO:0008478">
    <property type="term" value="F:pyridoxal kinase activity"/>
    <property type="evidence" value="ECO:0007669"/>
    <property type="project" value="UniProtKB-EC"/>
</dbReference>
<protein>
    <recommendedName>
        <fullName evidence="2">pyridoxal kinase</fullName>
        <ecNumber evidence="2">2.7.1.35</ecNumber>
    </recommendedName>
    <alternativeName>
        <fullName evidence="10">PN/PL/PM kinase</fullName>
    </alternativeName>
    <alternativeName>
        <fullName evidence="11">Pyridoxal kinase</fullName>
    </alternativeName>
    <alternativeName>
        <fullName evidence="9">Pyridoxamine kinase</fullName>
    </alternativeName>
    <alternativeName>
        <fullName evidence="12">Vitamin B6 kinase</fullName>
    </alternativeName>
</protein>
<dbReference type="GO" id="GO:0008902">
    <property type="term" value="F:hydroxymethylpyrimidine kinase activity"/>
    <property type="evidence" value="ECO:0007669"/>
    <property type="project" value="TreeGrafter"/>
</dbReference>
<dbReference type="GO" id="GO:0046872">
    <property type="term" value="F:metal ion binding"/>
    <property type="evidence" value="ECO:0007669"/>
    <property type="project" value="UniProtKB-KW"/>
</dbReference>
<proteinExistence type="inferred from homology"/>
<dbReference type="InterPro" id="IPR004399">
    <property type="entry name" value="HMP/HMP-P_kinase_dom"/>
</dbReference>
<gene>
    <name evidence="15" type="ORF">SAMN05192532_104260</name>
</gene>
<reference evidence="15 16" key="1">
    <citation type="submission" date="2016-10" db="EMBL/GenBank/DDBJ databases">
        <authorList>
            <person name="de Groot N.N."/>
        </authorList>
    </citation>
    <scope>NUCLEOTIDE SEQUENCE [LARGE SCALE GENOMIC DNA]</scope>
    <source>
        <strain evidence="15 16">DSM 23995</strain>
    </source>
</reference>
<evidence type="ECO:0000256" key="13">
    <source>
        <dbReference type="ARBA" id="ARBA00049293"/>
    </source>
</evidence>
<evidence type="ECO:0000256" key="3">
    <source>
        <dbReference type="ARBA" id="ARBA00022679"/>
    </source>
</evidence>
<dbReference type="InterPro" id="IPR013749">
    <property type="entry name" value="PM/HMP-P_kinase-1"/>
</dbReference>
<dbReference type="Proteomes" id="UP000199516">
    <property type="component" value="Unassembled WGS sequence"/>
</dbReference>
<keyword evidence="16" id="KW-1185">Reference proteome</keyword>
<dbReference type="NCBIfam" id="TIGR00097">
    <property type="entry name" value="HMP-P_kinase"/>
    <property type="match status" value="1"/>
</dbReference>
<dbReference type="STRING" id="930128.SAMN05192532_104260"/>
<dbReference type="PANTHER" id="PTHR20858">
    <property type="entry name" value="PHOSPHOMETHYLPYRIMIDINE KINASE"/>
    <property type="match status" value="1"/>
</dbReference>
<evidence type="ECO:0000256" key="12">
    <source>
        <dbReference type="ARBA" id="ARBA00042531"/>
    </source>
</evidence>
<evidence type="ECO:0000313" key="15">
    <source>
        <dbReference type="EMBL" id="SFE83210.1"/>
    </source>
</evidence>
<keyword evidence="6 15" id="KW-0418">Kinase</keyword>
<keyword evidence="8" id="KW-0460">Magnesium</keyword>
<dbReference type="EMBL" id="FONT01000004">
    <property type="protein sequence ID" value="SFE83210.1"/>
    <property type="molecule type" value="Genomic_DNA"/>
</dbReference>
<evidence type="ECO:0000313" key="16">
    <source>
        <dbReference type="Proteomes" id="UP000199516"/>
    </source>
</evidence>
<feature type="domain" description="Pyridoxamine kinase/Phosphomethylpyrimidine kinase" evidence="14">
    <location>
        <begin position="12"/>
        <end position="248"/>
    </location>
</feature>
<dbReference type="Gene3D" id="3.40.1190.20">
    <property type="match status" value="1"/>
</dbReference>
<dbReference type="InterPro" id="IPR029056">
    <property type="entry name" value="Ribokinase-like"/>
</dbReference>
<evidence type="ECO:0000256" key="1">
    <source>
        <dbReference type="ARBA" id="ARBA00009879"/>
    </source>
</evidence>
<keyword evidence="4" id="KW-0479">Metal-binding</keyword>
<comment type="similarity">
    <text evidence="1">Belongs to the ThiD family.</text>
</comment>
<dbReference type="PANTHER" id="PTHR20858:SF19">
    <property type="entry name" value="PYRIDOXINE KINASE"/>
    <property type="match status" value="1"/>
</dbReference>
<evidence type="ECO:0000256" key="9">
    <source>
        <dbReference type="ARBA" id="ARBA00042307"/>
    </source>
</evidence>
<evidence type="ECO:0000256" key="8">
    <source>
        <dbReference type="ARBA" id="ARBA00022842"/>
    </source>
</evidence>
<evidence type="ECO:0000256" key="6">
    <source>
        <dbReference type="ARBA" id="ARBA00022777"/>
    </source>
</evidence>
<name>A0A1I2DTG7_9BACI</name>
<evidence type="ECO:0000256" key="11">
    <source>
        <dbReference type="ARBA" id="ARBA00042396"/>
    </source>
</evidence>
<dbReference type="GO" id="GO:0009228">
    <property type="term" value="P:thiamine biosynthetic process"/>
    <property type="evidence" value="ECO:0007669"/>
    <property type="project" value="InterPro"/>
</dbReference>
<keyword evidence="3" id="KW-0808">Transferase</keyword>
<evidence type="ECO:0000259" key="14">
    <source>
        <dbReference type="Pfam" id="PF08543"/>
    </source>
</evidence>
<keyword evidence="7" id="KW-0067">ATP-binding</keyword>